<reference evidence="1 2" key="1">
    <citation type="submission" date="2009-08" db="EMBL/GenBank/DDBJ databases">
        <title>The Genome Sequence of Spizellomyces punctatus strain DAOM BR117.</title>
        <authorList>
            <consortium name="The Broad Institute Genome Sequencing Platform"/>
            <person name="Russ C."/>
            <person name="Cuomo C."/>
            <person name="Shea T."/>
            <person name="Young S.K."/>
            <person name="Zeng Q."/>
            <person name="Koehrsen M."/>
            <person name="Haas B."/>
            <person name="Borodovsky M."/>
            <person name="Guigo R."/>
            <person name="Alvarado L."/>
            <person name="Berlin A."/>
            <person name="Bochicchio J."/>
            <person name="Borenstein D."/>
            <person name="Chapman S."/>
            <person name="Chen Z."/>
            <person name="Engels R."/>
            <person name="Freedman E."/>
            <person name="Gellesch M."/>
            <person name="Goldberg J."/>
            <person name="Griggs A."/>
            <person name="Gujja S."/>
            <person name="Heiman D."/>
            <person name="Hepburn T."/>
            <person name="Howarth C."/>
            <person name="Jen D."/>
            <person name="Larson L."/>
            <person name="Lewis B."/>
            <person name="Mehta T."/>
            <person name="Park D."/>
            <person name="Pearson M."/>
            <person name="Roberts A."/>
            <person name="Saif S."/>
            <person name="Shenoy N."/>
            <person name="Sisk P."/>
            <person name="Stolte C."/>
            <person name="Sykes S."/>
            <person name="Thomson T."/>
            <person name="Walk T."/>
            <person name="White J."/>
            <person name="Yandava C."/>
            <person name="Burger G."/>
            <person name="Gray M.W."/>
            <person name="Holland P.W.H."/>
            <person name="King N."/>
            <person name="Lang F.B.F."/>
            <person name="Roger A.J."/>
            <person name="Ruiz-Trillo I."/>
            <person name="Lander E."/>
            <person name="Nusbaum C."/>
        </authorList>
    </citation>
    <scope>NUCLEOTIDE SEQUENCE [LARGE SCALE GENOMIC DNA]</scope>
    <source>
        <strain evidence="1 2">DAOM BR117</strain>
    </source>
</reference>
<gene>
    <name evidence="1" type="ORF">SPPG_04461</name>
</gene>
<dbReference type="GeneID" id="27687906"/>
<dbReference type="RefSeq" id="XP_016608158.1">
    <property type="nucleotide sequence ID" value="XM_016752695.1"/>
</dbReference>
<dbReference type="Proteomes" id="UP000053201">
    <property type="component" value="Unassembled WGS sequence"/>
</dbReference>
<dbReference type="VEuPathDB" id="FungiDB:SPPG_04461"/>
<keyword evidence="2" id="KW-1185">Reference proteome</keyword>
<dbReference type="OrthoDB" id="2117620at2759"/>
<name>A0A0L0HH60_SPIPD</name>
<protein>
    <submittedName>
        <fullName evidence="1">Uncharacterized protein</fullName>
    </submittedName>
</protein>
<organism evidence="1 2">
    <name type="scientific">Spizellomyces punctatus (strain DAOM BR117)</name>
    <dbReference type="NCBI Taxonomy" id="645134"/>
    <lineage>
        <taxon>Eukaryota</taxon>
        <taxon>Fungi</taxon>
        <taxon>Fungi incertae sedis</taxon>
        <taxon>Chytridiomycota</taxon>
        <taxon>Chytridiomycota incertae sedis</taxon>
        <taxon>Chytridiomycetes</taxon>
        <taxon>Spizellomycetales</taxon>
        <taxon>Spizellomycetaceae</taxon>
        <taxon>Spizellomyces</taxon>
    </lineage>
</organism>
<accession>A0A0L0HH60</accession>
<evidence type="ECO:0000313" key="2">
    <source>
        <dbReference type="Proteomes" id="UP000053201"/>
    </source>
</evidence>
<evidence type="ECO:0000313" key="1">
    <source>
        <dbReference type="EMBL" id="KND00119.1"/>
    </source>
</evidence>
<dbReference type="EMBL" id="KQ257456">
    <property type="protein sequence ID" value="KND00119.1"/>
    <property type="molecule type" value="Genomic_DNA"/>
</dbReference>
<dbReference type="AlphaFoldDB" id="A0A0L0HH60"/>
<dbReference type="InParanoid" id="A0A0L0HH60"/>
<sequence length="498" mass="53554">MVAISIHPLVPSPSLVTGYNNVGSWAIEGVVRLVAGSHPDHIPDSKAEGKHKASFTATSIKITLNVAVGTFVGTRSESDLLAALGSSGSRDAKWNGIVHLNKDLEIIPQTTHGANGVVIKEGEPVDLPFRFEFGSALPPTCEVERGRYNAFSRYRLRVDVQGRPHGFKNVLDARNVKMEYDVPVPFYDVGQVKKLLNPQPQTWSGSTEELDWSISLGSQIFSPNEFTTVFLKAALHPRNDGGANPTASEPTTQAAAMRTSNKRLAPAPFIRRATFKLFEEASIQTYQVAHTPAAAAVAPHRGGFDLKLRRRSKDSTLIDRDVGGGMVEIFGIDIDGENLEHGHELKIQLPTMSPALPTPGSKMNGKAQIDRKMSTGDTTGIVQSSVQVNPSGTWGTFQVSHMARVTIEVADGHTVLWETPVTVAPCTAAQARSLVVAYPDYLNLAETSNPSSATASTAELEEVSREILVKAAQMVNAVVRPDVPCVRVDSDAAVAAVQ</sequence>
<proteinExistence type="predicted"/>